<evidence type="ECO:0000313" key="2">
    <source>
        <dbReference type="EMBL" id="RDI43338.1"/>
    </source>
</evidence>
<sequence length="234" mass="26044">MGRLIDEVTIMTKFVQTIEFKTTRLDEFNKHLDEWLAATRGRRAATHGMETKDRDQDDTYLQIVEFPSYEQAMANSDLAETTGFAESLAQLCDGPPVFRNLDLLREDDMSLREEPGLLVRSFDMPDETRRFESGSGRMDVIHAGSGAVGRAVFQPGWRWSTHVKPIAGTDSCQASHVGYCVSGRMRIVMDDGSETEVTAGDFMVCPPGHDAWIVGAEPCVMIDWAAAADYARGR</sequence>
<dbReference type="InterPro" id="IPR014710">
    <property type="entry name" value="RmlC-like_jellyroll"/>
</dbReference>
<keyword evidence="3" id="KW-1185">Reference proteome</keyword>
<protein>
    <submittedName>
        <fullName evidence="2">Uncharacterized protein DUF861</fullName>
    </submittedName>
</protein>
<name>A0A370GHP9_9NOCA</name>
<dbReference type="EMBL" id="QQAZ01000022">
    <property type="protein sequence ID" value="RDI43338.1"/>
    <property type="molecule type" value="Genomic_DNA"/>
</dbReference>
<proteinExistence type="predicted"/>
<dbReference type="Gene3D" id="2.60.120.10">
    <property type="entry name" value="Jelly Rolls"/>
    <property type="match status" value="1"/>
</dbReference>
<evidence type="ECO:0000313" key="3">
    <source>
        <dbReference type="Proteomes" id="UP000255355"/>
    </source>
</evidence>
<dbReference type="CDD" id="cd06990">
    <property type="entry name" value="cupin_DUF861"/>
    <property type="match status" value="1"/>
</dbReference>
<reference evidence="2 3" key="1">
    <citation type="submission" date="2018-07" db="EMBL/GenBank/DDBJ databases">
        <title>Genomic Encyclopedia of Type Strains, Phase IV (KMG-IV): sequencing the most valuable type-strain genomes for metagenomic binning, comparative biology and taxonomic classification.</title>
        <authorList>
            <person name="Goeker M."/>
        </authorList>
    </citation>
    <scope>NUCLEOTIDE SEQUENCE [LARGE SCALE GENOMIC DNA]</scope>
    <source>
        <strain evidence="2 3">DSM 44952</strain>
    </source>
</reference>
<dbReference type="Proteomes" id="UP000255355">
    <property type="component" value="Unassembled WGS sequence"/>
</dbReference>
<dbReference type="InterPro" id="IPR013096">
    <property type="entry name" value="Cupin_2"/>
</dbReference>
<comment type="caution">
    <text evidence="2">The sequence shown here is derived from an EMBL/GenBank/DDBJ whole genome shotgun (WGS) entry which is preliminary data.</text>
</comment>
<organism evidence="2 3">
    <name type="scientific">Nocardia mexicana</name>
    <dbReference type="NCBI Taxonomy" id="279262"/>
    <lineage>
        <taxon>Bacteria</taxon>
        <taxon>Bacillati</taxon>
        <taxon>Actinomycetota</taxon>
        <taxon>Actinomycetes</taxon>
        <taxon>Mycobacteriales</taxon>
        <taxon>Nocardiaceae</taxon>
        <taxon>Nocardia</taxon>
    </lineage>
</organism>
<dbReference type="STRING" id="1210089.GCA_001613165_06205"/>
<dbReference type="SUPFAM" id="SSF51182">
    <property type="entry name" value="RmlC-like cupins"/>
    <property type="match status" value="1"/>
</dbReference>
<gene>
    <name evidence="2" type="ORF">DFR68_122101</name>
</gene>
<feature type="domain" description="Cupin type-2" evidence="1">
    <location>
        <begin position="175"/>
        <end position="223"/>
    </location>
</feature>
<dbReference type="InterPro" id="IPR011051">
    <property type="entry name" value="RmlC_Cupin_sf"/>
</dbReference>
<accession>A0A370GHP9</accession>
<dbReference type="AlphaFoldDB" id="A0A370GHP9"/>
<evidence type="ECO:0000259" key="1">
    <source>
        <dbReference type="Pfam" id="PF07883"/>
    </source>
</evidence>
<dbReference type="Pfam" id="PF07883">
    <property type="entry name" value="Cupin_2"/>
    <property type="match status" value="1"/>
</dbReference>